<evidence type="ECO:0000256" key="2">
    <source>
        <dbReference type="SAM" id="MobiDB-lite"/>
    </source>
</evidence>
<accession>A0A699RRV4</accession>
<comment type="caution">
    <text evidence="4">The sequence shown here is derived from an EMBL/GenBank/DDBJ whole genome shotgun (WGS) entry which is preliminary data.</text>
</comment>
<dbReference type="EMBL" id="BKCJ011111717">
    <property type="protein sequence ID" value="GFC87728.1"/>
    <property type="molecule type" value="Genomic_DNA"/>
</dbReference>
<dbReference type="InterPro" id="IPR007527">
    <property type="entry name" value="Znf_SWIM"/>
</dbReference>
<feature type="compositionally biased region" description="Basic residues" evidence="2">
    <location>
        <begin position="84"/>
        <end position="93"/>
    </location>
</feature>
<reference evidence="4" key="1">
    <citation type="journal article" date="2019" name="Sci. Rep.">
        <title>Draft genome of Tanacetum cinerariifolium, the natural source of mosquito coil.</title>
        <authorList>
            <person name="Yamashiro T."/>
            <person name="Shiraishi A."/>
            <person name="Satake H."/>
            <person name="Nakayama K."/>
        </authorList>
    </citation>
    <scope>NUCLEOTIDE SEQUENCE</scope>
</reference>
<gene>
    <name evidence="4" type="ORF">Tci_859698</name>
</gene>
<feature type="non-terminal residue" evidence="4">
    <location>
        <position position="1"/>
    </location>
</feature>
<keyword evidence="1" id="KW-0479">Metal-binding</keyword>
<sequence length="122" mass="14218">ITCTCSKWELTEIPCKHVATNWNMTLNHQTIGLPEVWVHPCYRLESWRKVYSYKINPIRGKLCWPKCNVPSTLLAPEHQPQVGRPRKERRKSKRETYVVKIAKSGKVSREHQTVTCDKCGSK</sequence>
<keyword evidence="1" id="KW-0863">Zinc-finger</keyword>
<dbReference type="AlphaFoldDB" id="A0A699RRV4"/>
<proteinExistence type="predicted"/>
<organism evidence="4">
    <name type="scientific">Tanacetum cinerariifolium</name>
    <name type="common">Dalmatian daisy</name>
    <name type="synonym">Chrysanthemum cinerariifolium</name>
    <dbReference type="NCBI Taxonomy" id="118510"/>
    <lineage>
        <taxon>Eukaryota</taxon>
        <taxon>Viridiplantae</taxon>
        <taxon>Streptophyta</taxon>
        <taxon>Embryophyta</taxon>
        <taxon>Tracheophyta</taxon>
        <taxon>Spermatophyta</taxon>
        <taxon>Magnoliopsida</taxon>
        <taxon>eudicotyledons</taxon>
        <taxon>Gunneridae</taxon>
        <taxon>Pentapetalae</taxon>
        <taxon>asterids</taxon>
        <taxon>campanulids</taxon>
        <taxon>Asterales</taxon>
        <taxon>Asteraceae</taxon>
        <taxon>Asteroideae</taxon>
        <taxon>Anthemideae</taxon>
        <taxon>Anthemidinae</taxon>
        <taxon>Tanacetum</taxon>
    </lineage>
</organism>
<evidence type="ECO:0000256" key="1">
    <source>
        <dbReference type="PROSITE-ProRule" id="PRU00325"/>
    </source>
</evidence>
<dbReference type="PROSITE" id="PS50966">
    <property type="entry name" value="ZF_SWIM"/>
    <property type="match status" value="1"/>
</dbReference>
<dbReference type="Pfam" id="PF04434">
    <property type="entry name" value="SWIM"/>
    <property type="match status" value="1"/>
</dbReference>
<keyword evidence="1" id="KW-0862">Zinc</keyword>
<evidence type="ECO:0000313" key="4">
    <source>
        <dbReference type="EMBL" id="GFC87728.1"/>
    </source>
</evidence>
<evidence type="ECO:0000259" key="3">
    <source>
        <dbReference type="PROSITE" id="PS50966"/>
    </source>
</evidence>
<dbReference type="GO" id="GO:0008270">
    <property type="term" value="F:zinc ion binding"/>
    <property type="evidence" value="ECO:0007669"/>
    <property type="project" value="UniProtKB-KW"/>
</dbReference>
<feature type="domain" description="SWIM-type" evidence="3">
    <location>
        <begin position="1"/>
        <end position="26"/>
    </location>
</feature>
<protein>
    <submittedName>
        <fullName evidence="4">Transposase, mutator type</fullName>
    </submittedName>
</protein>
<name>A0A699RRV4_TANCI</name>
<feature type="region of interest" description="Disordered" evidence="2">
    <location>
        <begin position="73"/>
        <end position="95"/>
    </location>
</feature>